<reference evidence="2" key="1">
    <citation type="journal article" date="2022" name="Front. Genet.">
        <title>Chromosome-Scale Assembly of the Dendrobium nobile Genome Provides Insights Into the Molecular Mechanism of the Biosynthesis of the Medicinal Active Ingredient of Dendrobium.</title>
        <authorList>
            <person name="Xu Q."/>
            <person name="Niu S.-C."/>
            <person name="Li K.-L."/>
            <person name="Zheng P.-J."/>
            <person name="Zhang X.-J."/>
            <person name="Jia Y."/>
            <person name="Liu Y."/>
            <person name="Niu Y.-X."/>
            <person name="Yu L.-H."/>
            <person name="Chen D.-F."/>
            <person name="Zhang G.-Q."/>
        </authorList>
    </citation>
    <scope>NUCLEOTIDE SEQUENCE</scope>
    <source>
        <tissue evidence="2">Leaf</tissue>
    </source>
</reference>
<evidence type="ECO:0000313" key="3">
    <source>
        <dbReference type="Proteomes" id="UP000829196"/>
    </source>
</evidence>
<evidence type="ECO:0000256" key="1">
    <source>
        <dbReference type="SAM" id="MobiDB-lite"/>
    </source>
</evidence>
<keyword evidence="3" id="KW-1185">Reference proteome</keyword>
<dbReference type="AlphaFoldDB" id="A0A8T3CEA5"/>
<organism evidence="2 3">
    <name type="scientific">Dendrobium nobile</name>
    <name type="common">Orchid</name>
    <dbReference type="NCBI Taxonomy" id="94219"/>
    <lineage>
        <taxon>Eukaryota</taxon>
        <taxon>Viridiplantae</taxon>
        <taxon>Streptophyta</taxon>
        <taxon>Embryophyta</taxon>
        <taxon>Tracheophyta</taxon>
        <taxon>Spermatophyta</taxon>
        <taxon>Magnoliopsida</taxon>
        <taxon>Liliopsida</taxon>
        <taxon>Asparagales</taxon>
        <taxon>Orchidaceae</taxon>
        <taxon>Epidendroideae</taxon>
        <taxon>Malaxideae</taxon>
        <taxon>Dendrobiinae</taxon>
        <taxon>Dendrobium</taxon>
    </lineage>
</organism>
<proteinExistence type="predicted"/>
<protein>
    <submittedName>
        <fullName evidence="2">Uncharacterized protein</fullName>
    </submittedName>
</protein>
<dbReference type="EMBL" id="JAGYWB010000001">
    <property type="protein sequence ID" value="KAI0531009.1"/>
    <property type="molecule type" value="Genomic_DNA"/>
</dbReference>
<gene>
    <name evidence="2" type="ORF">KFK09_000558</name>
</gene>
<name>A0A8T3CEA5_DENNO</name>
<dbReference type="Proteomes" id="UP000829196">
    <property type="component" value="Unassembled WGS sequence"/>
</dbReference>
<accession>A0A8T3CEA5</accession>
<sequence length="69" mass="7502">MASPVLLNGRITHVEGRRPNSGASRGGRTRKTQPINKAILLNGSISNTDGSLILRLMSMRWQLLVVCTS</sequence>
<evidence type="ECO:0000313" key="2">
    <source>
        <dbReference type="EMBL" id="KAI0531009.1"/>
    </source>
</evidence>
<comment type="caution">
    <text evidence="2">The sequence shown here is derived from an EMBL/GenBank/DDBJ whole genome shotgun (WGS) entry which is preliminary data.</text>
</comment>
<feature type="region of interest" description="Disordered" evidence="1">
    <location>
        <begin position="1"/>
        <end position="33"/>
    </location>
</feature>